<keyword evidence="1" id="KW-1133">Transmembrane helix</keyword>
<feature type="transmembrane region" description="Helical" evidence="1">
    <location>
        <begin position="197"/>
        <end position="215"/>
    </location>
</feature>
<reference evidence="2" key="1">
    <citation type="submission" date="2021-02" db="EMBL/GenBank/DDBJ databases">
        <authorList>
            <person name="Dougan E. K."/>
            <person name="Rhodes N."/>
            <person name="Thang M."/>
            <person name="Chan C."/>
        </authorList>
    </citation>
    <scope>NUCLEOTIDE SEQUENCE</scope>
</reference>
<feature type="transmembrane region" description="Helical" evidence="1">
    <location>
        <begin position="149"/>
        <end position="168"/>
    </location>
</feature>
<dbReference type="Proteomes" id="UP000604046">
    <property type="component" value="Unassembled WGS sequence"/>
</dbReference>
<gene>
    <name evidence="2" type="ORF">SNAT2548_LOCUS22569</name>
</gene>
<feature type="transmembrane region" description="Helical" evidence="1">
    <location>
        <begin position="173"/>
        <end position="191"/>
    </location>
</feature>
<dbReference type="EMBL" id="CAJNDS010002293">
    <property type="protein sequence ID" value="CAE7415184.1"/>
    <property type="molecule type" value="Genomic_DNA"/>
</dbReference>
<dbReference type="AlphaFoldDB" id="A0A812R170"/>
<feature type="transmembrane region" description="Helical" evidence="1">
    <location>
        <begin position="41"/>
        <end position="61"/>
    </location>
</feature>
<feature type="transmembrane region" description="Helical" evidence="1">
    <location>
        <begin position="81"/>
        <end position="103"/>
    </location>
</feature>
<feature type="transmembrane region" description="Helical" evidence="1">
    <location>
        <begin position="110"/>
        <end position="129"/>
    </location>
</feature>
<proteinExistence type="predicted"/>
<feature type="transmembrane region" description="Helical" evidence="1">
    <location>
        <begin position="236"/>
        <end position="258"/>
    </location>
</feature>
<accession>A0A812R170</accession>
<protein>
    <submittedName>
        <fullName evidence="2">Uncharacterized protein</fullName>
    </submittedName>
</protein>
<sequence length="553" mass="62337">MAGRVAPETFGARHFDSLGTEHGTGEAASLQRRASLGKCQMFAFLFVLLVAWTIFRLAWNVGKIIHPSGNVEMFYDDRWPLGLRLFDGILRPVISSLSLGVFASLRDVEHLMVITFLGCFMVAIISAAVELIMATDSVPSSDMESSLQFYRMATRLALLLVTLTQLFAFDRCILGICAVIFFVLALLGSLLLEILFWIGWVLYITVVATTLFYEAHVKQKMFQKKKSKDKDFNRHVARTLRLLRLGGVLTIIDGLYVPSRAETILSPSLGFTLDNLIVFACMFVKGGFFGGNEMVDQLQVIHELGYLARTNGKRVAFPGRVNLDSQDCIVSFPGKYADEWDDVVRMSQQRRGAPSLACVFLTDEASGLGRHQENPEQPGTCWCKAIYGRLPAAAYLSIVEDPGQLTADELMFKEADARAMGQVFLERAQQSDEQWKKDKDEAKIKAEQRCEESNGLAPWGCFWFHQWLREVEEAKRHSQRLHVFYFEDKVGCGKLPWCELSNEASVRRARENSGLGASQTAEVAYLERSGYRFEEHDVKTFYEFIRSHSNADA</sequence>
<name>A0A812R170_9DINO</name>
<keyword evidence="3" id="KW-1185">Reference proteome</keyword>
<comment type="caution">
    <text evidence="2">The sequence shown here is derived from an EMBL/GenBank/DDBJ whole genome shotgun (WGS) entry which is preliminary data.</text>
</comment>
<evidence type="ECO:0000313" key="2">
    <source>
        <dbReference type="EMBL" id="CAE7415184.1"/>
    </source>
</evidence>
<keyword evidence="1" id="KW-0472">Membrane</keyword>
<evidence type="ECO:0000313" key="3">
    <source>
        <dbReference type="Proteomes" id="UP000604046"/>
    </source>
</evidence>
<keyword evidence="1" id="KW-0812">Transmembrane</keyword>
<evidence type="ECO:0000256" key="1">
    <source>
        <dbReference type="SAM" id="Phobius"/>
    </source>
</evidence>
<organism evidence="2 3">
    <name type="scientific">Symbiodinium natans</name>
    <dbReference type="NCBI Taxonomy" id="878477"/>
    <lineage>
        <taxon>Eukaryota</taxon>
        <taxon>Sar</taxon>
        <taxon>Alveolata</taxon>
        <taxon>Dinophyceae</taxon>
        <taxon>Suessiales</taxon>
        <taxon>Symbiodiniaceae</taxon>
        <taxon>Symbiodinium</taxon>
    </lineage>
</organism>